<dbReference type="EMBL" id="HBEK01011436">
    <property type="protein sequence ID" value="CAD8396284.1"/>
    <property type="molecule type" value="Transcribed_RNA"/>
</dbReference>
<sequence>MGLRLIEEFGIGGCVFSETSFQGMPGRVFAAEEILNEAEEVAADARLNSLVSAAFLKSSHREIERVVVERLRWSRALAKAALTILHRSGRLAPLVKNGLPENPNDLKYWFYKSKSDSWIPELALVRLATGAPHPLLKEMHGMVEQEQALTGVGMKPLLRGDVIARRLGGGRIVGIAIDQMIKWQLQNPSTKLKDAEEWLETFAAQRRR</sequence>
<dbReference type="SUPFAM" id="SSF81891">
    <property type="entry name" value="Poly A polymerase C-terminal region-like"/>
    <property type="match status" value="1"/>
</dbReference>
<gene>
    <name evidence="1" type="ORF">RMAR0315_LOCUS6271</name>
</gene>
<reference evidence="1" key="1">
    <citation type="submission" date="2021-01" db="EMBL/GenBank/DDBJ databases">
        <authorList>
            <person name="Corre E."/>
            <person name="Pelletier E."/>
            <person name="Niang G."/>
            <person name="Scheremetjew M."/>
            <person name="Finn R."/>
            <person name="Kale V."/>
            <person name="Holt S."/>
            <person name="Cochrane G."/>
            <person name="Meng A."/>
            <person name="Brown T."/>
            <person name="Cohen L."/>
        </authorList>
    </citation>
    <scope>NUCLEOTIDE SEQUENCE</scope>
    <source>
        <strain evidence="1">UTEX LB 2760</strain>
    </source>
</reference>
<organism evidence="1">
    <name type="scientific">Rhodosorus marinus</name>
    <dbReference type="NCBI Taxonomy" id="101924"/>
    <lineage>
        <taxon>Eukaryota</taxon>
        <taxon>Rhodophyta</taxon>
        <taxon>Stylonematophyceae</taxon>
        <taxon>Stylonematales</taxon>
        <taxon>Stylonemataceae</taxon>
        <taxon>Rhodosorus</taxon>
    </lineage>
</organism>
<protein>
    <submittedName>
        <fullName evidence="1">Uncharacterized protein</fullName>
    </submittedName>
</protein>
<evidence type="ECO:0000313" key="1">
    <source>
        <dbReference type="EMBL" id="CAD8396284.1"/>
    </source>
</evidence>
<proteinExistence type="predicted"/>
<accession>A0A7S0BLT8</accession>
<name>A0A7S0BLT8_9RHOD</name>
<dbReference type="AlphaFoldDB" id="A0A7S0BLT8"/>